<dbReference type="RefSeq" id="WP_049644425.1">
    <property type="nucleotide sequence ID" value="NZ_LFTY01000002.1"/>
</dbReference>
<evidence type="ECO:0000313" key="4">
    <source>
        <dbReference type="EMBL" id="KMW58867.1"/>
    </source>
</evidence>
<dbReference type="InterPro" id="IPR036526">
    <property type="entry name" value="C-N_Hydrolase_sf"/>
</dbReference>
<feature type="domain" description="CN hydrolase" evidence="3">
    <location>
        <begin position="2"/>
        <end position="254"/>
    </location>
</feature>
<proteinExistence type="inferred from homology"/>
<dbReference type="PANTHER" id="PTHR23088">
    <property type="entry name" value="NITRILASE-RELATED"/>
    <property type="match status" value="1"/>
</dbReference>
<sequence>MTRAALIQLSSSDDPAANLVKTREYVSNAAQIADLIVTPEVTNCVSTSRTRQIEVLRPEAEDPTLAALRDDAARLGKWVLIGSLALKTDDPQGRFANRSFLINPAGDIAARYDKIHMFDVTISDTEQYHESKGYRPGDQITVVDTPLGKIGLTICYDMRFPALYRALGQAGAQIITVPSAFSPVTGAAHWEVLLRSRAIETGAYILAPAQTGQHALTRGRPRATFGHSVAIDPWGGIEAKAGAAPGVTLVALDLAQVTLARTRIPALSHDRPFSGP</sequence>
<evidence type="ECO:0000259" key="3">
    <source>
        <dbReference type="PROSITE" id="PS50263"/>
    </source>
</evidence>
<dbReference type="EMBL" id="LFTY01000002">
    <property type="protein sequence ID" value="KMW58867.1"/>
    <property type="molecule type" value="Genomic_DNA"/>
</dbReference>
<dbReference type="InterPro" id="IPR045254">
    <property type="entry name" value="Nit1/2_C-N_Hydrolase"/>
</dbReference>
<evidence type="ECO:0000256" key="2">
    <source>
        <dbReference type="ARBA" id="ARBA00022801"/>
    </source>
</evidence>
<keyword evidence="5" id="KW-1185">Reference proteome</keyword>
<accession>A0A0J9E813</accession>
<dbReference type="Proteomes" id="UP000037178">
    <property type="component" value="Unassembled WGS sequence"/>
</dbReference>
<dbReference type="InterPro" id="IPR003010">
    <property type="entry name" value="C-N_Hydrolase"/>
</dbReference>
<dbReference type="PROSITE" id="PS50263">
    <property type="entry name" value="CN_HYDROLASE"/>
    <property type="match status" value="1"/>
</dbReference>
<dbReference type="EC" id="3.5.1.4" evidence="4"/>
<dbReference type="STRING" id="1675527.AIOL_003848"/>
<dbReference type="SUPFAM" id="SSF56317">
    <property type="entry name" value="Carbon-nitrogen hydrolase"/>
    <property type="match status" value="1"/>
</dbReference>
<comment type="caution">
    <text evidence="4">The sequence shown here is derived from an EMBL/GenBank/DDBJ whole genome shotgun (WGS) entry which is preliminary data.</text>
</comment>
<dbReference type="AlphaFoldDB" id="A0A0J9E813"/>
<dbReference type="Gene3D" id="3.60.110.10">
    <property type="entry name" value="Carbon-nitrogen hydrolase"/>
    <property type="match status" value="1"/>
</dbReference>
<dbReference type="GO" id="GO:0004040">
    <property type="term" value="F:amidase activity"/>
    <property type="evidence" value="ECO:0007669"/>
    <property type="project" value="UniProtKB-EC"/>
</dbReference>
<keyword evidence="2 4" id="KW-0378">Hydrolase</keyword>
<dbReference type="CDD" id="cd07572">
    <property type="entry name" value="nit"/>
    <property type="match status" value="1"/>
</dbReference>
<evidence type="ECO:0000256" key="1">
    <source>
        <dbReference type="ARBA" id="ARBA00010613"/>
    </source>
</evidence>
<reference evidence="4 5" key="1">
    <citation type="submission" date="2015-06" db="EMBL/GenBank/DDBJ databases">
        <title>Draft genome sequence of an Alphaproteobacteria species associated to the Mediterranean sponge Oscarella lobularis.</title>
        <authorList>
            <person name="Jourda C."/>
            <person name="Santini S."/>
            <person name="Claverie J.-M."/>
        </authorList>
    </citation>
    <scope>NUCLEOTIDE SEQUENCE [LARGE SCALE GENOMIC DNA]</scope>
    <source>
        <strain evidence="4">IGS</strain>
    </source>
</reference>
<dbReference type="PROSITE" id="PS01227">
    <property type="entry name" value="UPF0012"/>
    <property type="match status" value="1"/>
</dbReference>
<gene>
    <name evidence="4" type="ORF">AIOL_003848</name>
</gene>
<evidence type="ECO:0000313" key="5">
    <source>
        <dbReference type="Proteomes" id="UP000037178"/>
    </source>
</evidence>
<dbReference type="InterPro" id="IPR001110">
    <property type="entry name" value="UPF0012_CS"/>
</dbReference>
<dbReference type="PATRIC" id="fig|1675527.3.peg.4035"/>
<protein>
    <submittedName>
        <fullName evidence="4">Carbon-nitrogen hydrolase</fullName>
        <ecNumber evidence="4">3.5.1.4</ecNumber>
    </submittedName>
</protein>
<dbReference type="PANTHER" id="PTHR23088:SF27">
    <property type="entry name" value="DEAMINATED GLUTATHIONE AMIDASE"/>
    <property type="match status" value="1"/>
</dbReference>
<dbReference type="OrthoDB" id="9811121at2"/>
<organism evidence="4 5">
    <name type="scientific">Candidatus Rhodobacter oscarellae</name>
    <dbReference type="NCBI Taxonomy" id="1675527"/>
    <lineage>
        <taxon>Bacteria</taxon>
        <taxon>Pseudomonadati</taxon>
        <taxon>Pseudomonadota</taxon>
        <taxon>Alphaproteobacteria</taxon>
        <taxon>Rhodobacterales</taxon>
        <taxon>Rhodobacter group</taxon>
        <taxon>Rhodobacter</taxon>
    </lineage>
</organism>
<name>A0A0J9E813_9RHOB</name>
<comment type="similarity">
    <text evidence="1">Belongs to the carbon-nitrogen hydrolase superfamily. NIT1/NIT2 family.</text>
</comment>
<dbReference type="Pfam" id="PF00795">
    <property type="entry name" value="CN_hydrolase"/>
    <property type="match status" value="1"/>
</dbReference>